<keyword evidence="1" id="KW-0812">Transmembrane</keyword>
<accession>V5WHJ8</accession>
<dbReference type="RefSeq" id="WP_024268004.1">
    <property type="nucleotide sequence ID" value="NC_023035.1"/>
</dbReference>
<organism evidence="2 3">
    <name type="scientific">Salinispira pacifica</name>
    <dbReference type="NCBI Taxonomy" id="1307761"/>
    <lineage>
        <taxon>Bacteria</taxon>
        <taxon>Pseudomonadati</taxon>
        <taxon>Spirochaetota</taxon>
        <taxon>Spirochaetia</taxon>
        <taxon>Spirochaetales</taxon>
        <taxon>Spirochaetaceae</taxon>
        <taxon>Salinispira</taxon>
    </lineage>
</organism>
<dbReference type="OrthoDB" id="1957456at2"/>
<dbReference type="STRING" id="1307761.L21SP2_1702"/>
<dbReference type="KEGG" id="slr:L21SP2_1702"/>
<proteinExistence type="predicted"/>
<reference evidence="2 3" key="1">
    <citation type="journal article" date="2015" name="Stand. Genomic Sci.">
        <title>Complete genome sequence and description of Salinispira pacifica gen. nov., sp. nov., a novel spirochaete isolated form a hypersaline microbial mat.</title>
        <authorList>
            <person name="Ben Hania W."/>
            <person name="Joseph M."/>
            <person name="Schumann P."/>
            <person name="Bunk B."/>
            <person name="Fiebig A."/>
            <person name="Sproer C."/>
            <person name="Klenk H.P."/>
            <person name="Fardeau M.L."/>
            <person name="Spring S."/>
        </authorList>
    </citation>
    <scope>NUCLEOTIDE SEQUENCE [LARGE SCALE GENOMIC DNA]</scope>
    <source>
        <strain evidence="2 3">L21-RPul-D2</strain>
    </source>
</reference>
<dbReference type="AlphaFoldDB" id="V5WHJ8"/>
<feature type="transmembrane region" description="Helical" evidence="1">
    <location>
        <begin position="46"/>
        <end position="66"/>
    </location>
</feature>
<name>V5WHJ8_9SPIO</name>
<dbReference type="HOGENOM" id="CLU_204659_0_0_12"/>
<dbReference type="EMBL" id="CP006939">
    <property type="protein sequence ID" value="AHC15085.1"/>
    <property type="molecule type" value="Genomic_DNA"/>
</dbReference>
<gene>
    <name evidence="2" type="ORF">L21SP2_1702</name>
</gene>
<evidence type="ECO:0000313" key="2">
    <source>
        <dbReference type="EMBL" id="AHC15085.1"/>
    </source>
</evidence>
<sequence>MLYLGIFLLVYGLFCLLLAIFKFPFLWNISKIQGFVKLMGETGTTIFIGVWGVVALGFGIWLTFFLA</sequence>
<feature type="transmembrane region" description="Helical" evidence="1">
    <location>
        <begin position="6"/>
        <end position="25"/>
    </location>
</feature>
<keyword evidence="1" id="KW-1133">Transmembrane helix</keyword>
<keyword evidence="3" id="KW-1185">Reference proteome</keyword>
<evidence type="ECO:0000256" key="1">
    <source>
        <dbReference type="SAM" id="Phobius"/>
    </source>
</evidence>
<dbReference type="Proteomes" id="UP000018680">
    <property type="component" value="Chromosome"/>
</dbReference>
<keyword evidence="1" id="KW-0472">Membrane</keyword>
<evidence type="ECO:0000313" key="3">
    <source>
        <dbReference type="Proteomes" id="UP000018680"/>
    </source>
</evidence>
<protein>
    <submittedName>
        <fullName evidence="2">Uncharacterized protein</fullName>
    </submittedName>
</protein>